<keyword evidence="2 4" id="KW-0833">Ubl conjugation pathway</keyword>
<organism evidence="7 8">
    <name type="scientific">Cyanidioschyzon merolae (strain NIES-3377 / 10D)</name>
    <name type="common">Unicellular red alga</name>
    <dbReference type="NCBI Taxonomy" id="280699"/>
    <lineage>
        <taxon>Eukaryota</taxon>
        <taxon>Rhodophyta</taxon>
        <taxon>Bangiophyceae</taxon>
        <taxon>Cyanidiales</taxon>
        <taxon>Cyanidiaceae</taxon>
        <taxon>Cyanidioschyzon</taxon>
    </lineage>
</organism>
<dbReference type="PANTHER" id="PTHR24067">
    <property type="entry name" value="UBIQUITIN-CONJUGATING ENZYME E2"/>
    <property type="match status" value="1"/>
</dbReference>
<dbReference type="PROSITE" id="PS50127">
    <property type="entry name" value="UBC_2"/>
    <property type="match status" value="1"/>
</dbReference>
<dbReference type="Gramene" id="CME162CT">
    <property type="protein sequence ID" value="CME162CT"/>
    <property type="gene ID" value="CME162C"/>
</dbReference>
<dbReference type="InterPro" id="IPR050113">
    <property type="entry name" value="Ub_conjugating_enzyme"/>
</dbReference>
<feature type="domain" description="UBC core" evidence="6">
    <location>
        <begin position="51"/>
        <end position="196"/>
    </location>
</feature>
<comment type="similarity">
    <text evidence="4">Belongs to the ubiquitin-conjugating enzyme family.</text>
</comment>
<dbReference type="InterPro" id="IPR023313">
    <property type="entry name" value="UBQ-conjugating_AS"/>
</dbReference>
<evidence type="ECO:0000256" key="4">
    <source>
        <dbReference type="RuleBase" id="RU362109"/>
    </source>
</evidence>
<keyword evidence="1" id="KW-0808">Transferase</keyword>
<keyword evidence="8" id="KW-1185">Reference proteome</keyword>
<dbReference type="HOGENOM" id="CLU_030988_6_2_1"/>
<dbReference type="InterPro" id="IPR000608">
    <property type="entry name" value="UBC"/>
</dbReference>
<dbReference type="AlphaFoldDB" id="M1VFP1"/>
<reference evidence="7 8" key="2">
    <citation type="journal article" date="2007" name="BMC Biol.">
        <title>A 100%-complete sequence reveals unusually simple genomic features in the hot-spring red alga Cyanidioschyzon merolae.</title>
        <authorList>
            <person name="Nozaki H."/>
            <person name="Takano H."/>
            <person name="Misumi O."/>
            <person name="Terasawa K."/>
            <person name="Matsuzaki M."/>
            <person name="Maruyama S."/>
            <person name="Nishida K."/>
            <person name="Yagisawa F."/>
            <person name="Yoshida Y."/>
            <person name="Fujiwara T."/>
            <person name="Takio S."/>
            <person name="Tamura K."/>
            <person name="Chung S.J."/>
            <person name="Nakamura S."/>
            <person name="Kuroiwa H."/>
            <person name="Tanaka K."/>
            <person name="Sato N."/>
            <person name="Kuroiwa T."/>
        </authorList>
    </citation>
    <scope>NUCLEOTIDE SEQUENCE [LARGE SCALE GENOMIC DNA]</scope>
    <source>
        <strain evidence="7 8">10D</strain>
    </source>
</reference>
<dbReference type="RefSeq" id="XP_005535659.1">
    <property type="nucleotide sequence ID" value="XM_005535602.1"/>
</dbReference>
<keyword evidence="4" id="KW-0547">Nucleotide-binding</keyword>
<feature type="active site" description="Glycyl thioester intermediate" evidence="3">
    <location>
        <position position="134"/>
    </location>
</feature>
<evidence type="ECO:0000313" key="8">
    <source>
        <dbReference type="Proteomes" id="UP000007014"/>
    </source>
</evidence>
<dbReference type="GeneID" id="16992914"/>
<dbReference type="Proteomes" id="UP000007014">
    <property type="component" value="Chromosome 5"/>
</dbReference>
<dbReference type="GO" id="GO:0005524">
    <property type="term" value="F:ATP binding"/>
    <property type="evidence" value="ECO:0007669"/>
    <property type="project" value="UniProtKB-UniRule"/>
</dbReference>
<evidence type="ECO:0000256" key="2">
    <source>
        <dbReference type="ARBA" id="ARBA00022786"/>
    </source>
</evidence>
<evidence type="ECO:0000313" key="7">
    <source>
        <dbReference type="EMBL" id="BAM79373.1"/>
    </source>
</evidence>
<dbReference type="GO" id="GO:0016740">
    <property type="term" value="F:transferase activity"/>
    <property type="evidence" value="ECO:0007669"/>
    <property type="project" value="UniProtKB-KW"/>
</dbReference>
<evidence type="ECO:0000256" key="5">
    <source>
        <dbReference type="SAM" id="MobiDB-lite"/>
    </source>
</evidence>
<dbReference type="CDD" id="cd23794">
    <property type="entry name" value="UBCc_UBE2F_UBE2M"/>
    <property type="match status" value="1"/>
</dbReference>
<dbReference type="eggNOG" id="KOG0420">
    <property type="taxonomic scope" value="Eukaryota"/>
</dbReference>
<gene>
    <name evidence="7" type="ORF">CYME_CME162C</name>
</gene>
<dbReference type="PROSITE" id="PS00183">
    <property type="entry name" value="UBC_1"/>
    <property type="match status" value="1"/>
</dbReference>
<evidence type="ECO:0000259" key="6">
    <source>
        <dbReference type="PROSITE" id="PS50127"/>
    </source>
</evidence>
<feature type="region of interest" description="Disordered" evidence="5">
    <location>
        <begin position="1"/>
        <end position="42"/>
    </location>
</feature>
<proteinExistence type="inferred from homology"/>
<dbReference type="STRING" id="280699.M1VFP1"/>
<keyword evidence="4" id="KW-0067">ATP-binding</keyword>
<accession>M1VFP1</accession>
<dbReference type="KEGG" id="cme:CYME_CME162C"/>
<dbReference type="OrthoDB" id="10249039at2759"/>
<feature type="compositionally biased region" description="Basic and acidic residues" evidence="5">
    <location>
        <begin position="1"/>
        <end position="23"/>
    </location>
</feature>
<evidence type="ECO:0000256" key="3">
    <source>
        <dbReference type="PROSITE-ProRule" id="PRU10133"/>
    </source>
</evidence>
<sequence length="204" mass="22914">MLRLAEWKDAQTTDDADKSDEVRSTSQLASTPPQPSSQVAGVPTPASLRWLSQQRLQQDLTELGVTAPELELQFPDLSDISRFIVTLSPAEGWYKGLCFRFAFTVLETYPFEPPLVRCLDAVWHPNLDEHGAVCLSILREDWRPVYTLVSLVQGLLHLLLEPNPNDALNAAAAEMLVQDPAAFQARVHQQVRERQYHFENAAPP</sequence>
<protein>
    <submittedName>
        <fullName evidence="7">Rub1-conjugating enzyme E2</fullName>
    </submittedName>
</protein>
<dbReference type="Pfam" id="PF00179">
    <property type="entry name" value="UQ_con"/>
    <property type="match status" value="1"/>
</dbReference>
<dbReference type="Gene3D" id="3.10.110.10">
    <property type="entry name" value="Ubiquitin Conjugating Enzyme"/>
    <property type="match status" value="1"/>
</dbReference>
<dbReference type="OMA" id="YDNIVSP"/>
<dbReference type="SMART" id="SM00212">
    <property type="entry name" value="UBCc"/>
    <property type="match status" value="1"/>
</dbReference>
<reference evidence="7 8" key="1">
    <citation type="journal article" date="2004" name="Nature">
        <title>Genome sequence of the ultrasmall unicellular red alga Cyanidioschyzon merolae 10D.</title>
        <authorList>
            <person name="Matsuzaki M."/>
            <person name="Misumi O."/>
            <person name="Shin-i T."/>
            <person name="Maruyama S."/>
            <person name="Takahara M."/>
            <person name="Miyagishima S."/>
            <person name="Mori T."/>
            <person name="Nishida K."/>
            <person name="Yagisawa F."/>
            <person name="Nishida K."/>
            <person name="Yoshida Y."/>
            <person name="Nishimura Y."/>
            <person name="Nakao S."/>
            <person name="Kobayashi T."/>
            <person name="Momoyama Y."/>
            <person name="Higashiyama T."/>
            <person name="Minoda A."/>
            <person name="Sano M."/>
            <person name="Nomoto H."/>
            <person name="Oishi K."/>
            <person name="Hayashi H."/>
            <person name="Ohta F."/>
            <person name="Nishizaka S."/>
            <person name="Haga S."/>
            <person name="Miura S."/>
            <person name="Morishita T."/>
            <person name="Kabeya Y."/>
            <person name="Terasawa K."/>
            <person name="Suzuki Y."/>
            <person name="Ishii Y."/>
            <person name="Asakawa S."/>
            <person name="Takano H."/>
            <person name="Ohta N."/>
            <person name="Kuroiwa H."/>
            <person name="Tanaka K."/>
            <person name="Shimizu N."/>
            <person name="Sugano S."/>
            <person name="Sato N."/>
            <person name="Nozaki H."/>
            <person name="Ogasawara N."/>
            <person name="Kohara Y."/>
            <person name="Kuroiwa T."/>
        </authorList>
    </citation>
    <scope>NUCLEOTIDE SEQUENCE [LARGE SCALE GENOMIC DNA]</scope>
    <source>
        <strain evidence="7 8">10D</strain>
    </source>
</reference>
<dbReference type="EMBL" id="AP006487">
    <property type="protein sequence ID" value="BAM79373.1"/>
    <property type="molecule type" value="Genomic_DNA"/>
</dbReference>
<feature type="compositionally biased region" description="Polar residues" evidence="5">
    <location>
        <begin position="24"/>
        <end position="39"/>
    </location>
</feature>
<dbReference type="InterPro" id="IPR016135">
    <property type="entry name" value="UBQ-conjugating_enzyme/RWD"/>
</dbReference>
<evidence type="ECO:0000256" key="1">
    <source>
        <dbReference type="ARBA" id="ARBA00022679"/>
    </source>
</evidence>
<name>M1VFP1_CYAM1</name>
<dbReference type="SUPFAM" id="SSF54495">
    <property type="entry name" value="UBC-like"/>
    <property type="match status" value="1"/>
</dbReference>